<dbReference type="EMBL" id="UINC01058992">
    <property type="protein sequence ID" value="SVB81905.1"/>
    <property type="molecule type" value="Genomic_DNA"/>
</dbReference>
<accession>A0A382H449</accession>
<dbReference type="InterPro" id="IPR036291">
    <property type="entry name" value="NAD(P)-bd_dom_sf"/>
</dbReference>
<dbReference type="InterPro" id="IPR016040">
    <property type="entry name" value="NAD(P)-bd_dom"/>
</dbReference>
<dbReference type="PANTHER" id="PTHR15020">
    <property type="entry name" value="FLAVIN REDUCTASE-RELATED"/>
    <property type="match status" value="1"/>
</dbReference>
<proteinExistence type="predicted"/>
<dbReference type="Gene3D" id="3.40.50.720">
    <property type="entry name" value="NAD(P)-binding Rossmann-like Domain"/>
    <property type="match status" value="1"/>
</dbReference>
<dbReference type="SUPFAM" id="SSF51735">
    <property type="entry name" value="NAD(P)-binding Rossmann-fold domains"/>
    <property type="match status" value="1"/>
</dbReference>
<evidence type="ECO:0000259" key="1">
    <source>
        <dbReference type="Pfam" id="PF13460"/>
    </source>
</evidence>
<feature type="domain" description="NAD(P)-binding" evidence="1">
    <location>
        <begin position="2"/>
        <end position="210"/>
    </location>
</feature>
<organism evidence="2">
    <name type="scientific">marine metagenome</name>
    <dbReference type="NCBI Taxonomy" id="408172"/>
    <lineage>
        <taxon>unclassified sequences</taxon>
        <taxon>metagenomes</taxon>
        <taxon>ecological metagenomes</taxon>
    </lineage>
</organism>
<reference evidence="2" key="1">
    <citation type="submission" date="2018-05" db="EMBL/GenBank/DDBJ databases">
        <authorList>
            <person name="Lanie J.A."/>
            <person name="Ng W.-L."/>
            <person name="Kazmierczak K.M."/>
            <person name="Andrzejewski T.M."/>
            <person name="Davidsen T.M."/>
            <person name="Wayne K.J."/>
            <person name="Tettelin H."/>
            <person name="Glass J.I."/>
            <person name="Rusch D."/>
            <person name="Podicherti R."/>
            <person name="Tsui H.-C.T."/>
            <person name="Winkler M.E."/>
        </authorList>
    </citation>
    <scope>NUCLEOTIDE SEQUENCE</scope>
</reference>
<dbReference type="PANTHER" id="PTHR15020:SF11">
    <property type="entry name" value="OS06G0360300 PROTEIN"/>
    <property type="match status" value="1"/>
</dbReference>
<gene>
    <name evidence="2" type="ORF">METZ01_LOCUS234759</name>
</gene>
<evidence type="ECO:0000313" key="2">
    <source>
        <dbReference type="EMBL" id="SVB81905.1"/>
    </source>
</evidence>
<dbReference type="AlphaFoldDB" id="A0A382H449"/>
<protein>
    <recommendedName>
        <fullName evidence="1">NAD(P)-binding domain-containing protein</fullName>
    </recommendedName>
</protein>
<name>A0A382H449_9ZZZZ</name>
<dbReference type="Pfam" id="PF13460">
    <property type="entry name" value="NAD_binding_10"/>
    <property type="match status" value="1"/>
</dbReference>
<sequence length="228" mass="25538">MTGRPLVEQLLGKNYKVRIIVRSSHKLPAVIVENPNTTTIEASVLGLTDEELTEQVKDCDAVVSCLGHVMNFKGIFGEPKKLCTDATRNLCNSLEKHSLPKPTKFILMNTVGVQNPDLEEKRSRFDRGLLTLLRHTLPPHRDNETAAEYLHNTVGKENKSIEWCCVRPDSLINAEVSPYDIKESPTTGILSGQPTARSNVAHFMTELIANAELWSTWKFRMPVIMNSS</sequence>